<sequence length="179" mass="20971">MDNIILGLLLLNSRTIYQLRERIDKGLNMMYSSSMGSIQAAIKKLLNCEYIQYEEVVENGKYKKIYSITDSGKQNFIQWLSTPMEIHSSKNPELAKLYFMGFSTKEKREAVLQEYVSKLKEQYDILNAICKEAENVKVPDENKDILHYQLTAALYGKDFMKFNIDWYQKLLDEIRGNKI</sequence>
<dbReference type="PANTHER" id="PTHR43252:SF6">
    <property type="entry name" value="NEGATIVE TRANSCRIPTION REGULATOR PADR"/>
    <property type="match status" value="1"/>
</dbReference>
<dbReference type="InterPro" id="IPR005149">
    <property type="entry name" value="Tscrpt_reg_PadR_N"/>
</dbReference>
<dbReference type="Proteomes" id="UP000515856">
    <property type="component" value="Chromosome"/>
</dbReference>
<dbReference type="EMBL" id="CP060636">
    <property type="protein sequence ID" value="QNM13248.1"/>
    <property type="molecule type" value="Genomic_DNA"/>
</dbReference>
<name>A0A7G9GR16_9FIRM</name>
<dbReference type="Gene3D" id="1.10.10.10">
    <property type="entry name" value="Winged helix-like DNA-binding domain superfamily/Winged helix DNA-binding domain"/>
    <property type="match status" value="1"/>
</dbReference>
<reference evidence="3 4" key="1">
    <citation type="submission" date="2020-08" db="EMBL/GenBank/DDBJ databases">
        <authorList>
            <person name="Liu C."/>
            <person name="Sun Q."/>
        </authorList>
    </citation>
    <scope>NUCLEOTIDE SEQUENCE [LARGE SCALE GENOMIC DNA]</scope>
    <source>
        <strain evidence="3 4">NSJ-61</strain>
    </source>
</reference>
<dbReference type="RefSeq" id="WP_117454356.1">
    <property type="nucleotide sequence ID" value="NZ_CP060636.1"/>
</dbReference>
<evidence type="ECO:0000259" key="1">
    <source>
        <dbReference type="Pfam" id="PF03551"/>
    </source>
</evidence>
<dbReference type="PANTHER" id="PTHR43252">
    <property type="entry name" value="TRANSCRIPTIONAL REGULATOR YQJI"/>
    <property type="match status" value="1"/>
</dbReference>
<evidence type="ECO:0000313" key="3">
    <source>
        <dbReference type="EMBL" id="QNM13248.1"/>
    </source>
</evidence>
<dbReference type="Pfam" id="PF03551">
    <property type="entry name" value="PadR"/>
    <property type="match status" value="1"/>
</dbReference>
<protein>
    <submittedName>
        <fullName evidence="3">PadR family transcriptional regulator</fullName>
    </submittedName>
</protein>
<dbReference type="KEGG" id="ehn:H9Q80_04665"/>
<proteinExistence type="predicted"/>
<evidence type="ECO:0000313" key="4">
    <source>
        <dbReference type="Proteomes" id="UP000515856"/>
    </source>
</evidence>
<feature type="domain" description="Transcription regulator PadR C-terminal" evidence="2">
    <location>
        <begin position="90"/>
        <end position="174"/>
    </location>
</feature>
<dbReference type="InterPro" id="IPR036390">
    <property type="entry name" value="WH_DNA-bd_sf"/>
</dbReference>
<dbReference type="InterPro" id="IPR036388">
    <property type="entry name" value="WH-like_DNA-bd_sf"/>
</dbReference>
<evidence type="ECO:0000259" key="2">
    <source>
        <dbReference type="Pfam" id="PF10400"/>
    </source>
</evidence>
<dbReference type="AlphaFoldDB" id="A0A7G9GR16"/>
<dbReference type="SUPFAM" id="SSF46785">
    <property type="entry name" value="Winged helix' DNA-binding domain"/>
    <property type="match status" value="1"/>
</dbReference>
<gene>
    <name evidence="3" type="ORF">H9Q80_04665</name>
</gene>
<dbReference type="Pfam" id="PF10400">
    <property type="entry name" value="Vir_act_alpha_C"/>
    <property type="match status" value="1"/>
</dbReference>
<organism evidence="3 4">
    <name type="scientific">[Eubacterium] hominis</name>
    <dbReference type="NCBI Taxonomy" id="2764325"/>
    <lineage>
        <taxon>Bacteria</taxon>
        <taxon>Bacillati</taxon>
        <taxon>Bacillota</taxon>
        <taxon>Erysipelotrichia</taxon>
        <taxon>Erysipelotrichales</taxon>
        <taxon>Erysipelotrichaceae</taxon>
        <taxon>Amedibacillus</taxon>
    </lineage>
</organism>
<keyword evidence="4" id="KW-1185">Reference proteome</keyword>
<accession>A0A7G9GR16</accession>
<feature type="domain" description="Transcription regulator PadR N-terminal" evidence="1">
    <location>
        <begin position="5"/>
        <end position="76"/>
    </location>
</feature>
<dbReference type="InterPro" id="IPR018309">
    <property type="entry name" value="Tscrpt_reg_PadR_C"/>
</dbReference>